<gene>
    <name evidence="5" type="ORF">C1S70_31590</name>
</gene>
<organism evidence="5 6">
    <name type="scientific">Azospirillum argentinense</name>
    <dbReference type="NCBI Taxonomy" id="2970906"/>
    <lineage>
        <taxon>Bacteria</taxon>
        <taxon>Pseudomonadati</taxon>
        <taxon>Pseudomonadota</taxon>
        <taxon>Alphaproteobacteria</taxon>
        <taxon>Rhodospirillales</taxon>
        <taxon>Azospirillaceae</taxon>
        <taxon>Azospirillum</taxon>
    </lineage>
</organism>
<geneLocation type="plasmid" evidence="5">
    <name>p48unnamed</name>
</geneLocation>
<keyword evidence="2" id="KW-1278">Translocase</keyword>
<keyword evidence="5" id="KW-0614">Plasmid</keyword>
<feature type="domain" description="ABC transporter" evidence="4">
    <location>
        <begin position="19"/>
        <end position="87"/>
    </location>
</feature>
<comment type="caution">
    <text evidence="5">The sequence shown here is derived from an EMBL/GenBank/DDBJ whole genome shotgun (WGS) entry which is preliminary data.</text>
</comment>
<evidence type="ECO:0000313" key="5">
    <source>
        <dbReference type="EMBL" id="PNQ94953.1"/>
    </source>
</evidence>
<evidence type="ECO:0000313" key="6">
    <source>
        <dbReference type="Proteomes" id="UP000236268"/>
    </source>
</evidence>
<sequence length="114" mass="11508">MRIETHALSATAGGRAILAGVNLTIEPGSFTGLIGPNGAGKTTLLRLLAGLAEPAAGRVTFDGQTAAKAGRRALARGIAYLPQSGPVHWPLRAEALVLLGRLPHRGALGGITAA</sequence>
<dbReference type="AlphaFoldDB" id="A0A2K1FQY6"/>
<dbReference type="GO" id="GO:0016887">
    <property type="term" value="F:ATP hydrolysis activity"/>
    <property type="evidence" value="ECO:0007669"/>
    <property type="project" value="InterPro"/>
</dbReference>
<protein>
    <submittedName>
        <fullName evidence="5">ABC transporter</fullName>
    </submittedName>
</protein>
<keyword evidence="1" id="KW-0813">Transport</keyword>
<dbReference type="InterPro" id="IPR027417">
    <property type="entry name" value="P-loop_NTPase"/>
</dbReference>
<comment type="function">
    <text evidence="3">Part of the ABC transporter complex HmuTUV involved in hemin import. Responsible for energy coupling to the transport system.</text>
</comment>
<dbReference type="Proteomes" id="UP000236268">
    <property type="component" value="Unassembled WGS sequence"/>
</dbReference>
<dbReference type="Pfam" id="PF00005">
    <property type="entry name" value="ABC_tran"/>
    <property type="match status" value="1"/>
</dbReference>
<dbReference type="RefSeq" id="WP_146041930.1">
    <property type="nucleotide sequence ID" value="NZ_POWG01000069.1"/>
</dbReference>
<name>A0A2K1FQY6_9PROT</name>
<dbReference type="GO" id="GO:0005524">
    <property type="term" value="F:ATP binding"/>
    <property type="evidence" value="ECO:0007669"/>
    <property type="project" value="InterPro"/>
</dbReference>
<feature type="non-terminal residue" evidence="5">
    <location>
        <position position="114"/>
    </location>
</feature>
<dbReference type="Gene3D" id="3.40.50.300">
    <property type="entry name" value="P-loop containing nucleotide triphosphate hydrolases"/>
    <property type="match status" value="1"/>
</dbReference>
<evidence type="ECO:0000259" key="4">
    <source>
        <dbReference type="Pfam" id="PF00005"/>
    </source>
</evidence>
<dbReference type="PANTHER" id="PTHR42794">
    <property type="entry name" value="HEMIN IMPORT ATP-BINDING PROTEIN HMUV"/>
    <property type="match status" value="1"/>
</dbReference>
<reference evidence="5 6" key="1">
    <citation type="submission" date="2018-01" db="EMBL/GenBank/DDBJ databases">
        <title>Whole genome sequence of Azospirillum brasilense REC3 isolated from strawberry roots.</title>
        <authorList>
            <person name="Fontana C.A."/>
            <person name="Salazar S.M."/>
            <person name="Bassi D."/>
            <person name="Puglisi E."/>
            <person name="Lovaisa N.C."/>
            <person name="Toffoli L.M."/>
            <person name="Pedraza R."/>
            <person name="Cocconcelli P.S."/>
        </authorList>
    </citation>
    <scope>NUCLEOTIDE SEQUENCE [LARGE SCALE GENOMIC DNA]</scope>
    <source>
        <strain evidence="5 6">REC3</strain>
        <plasmid evidence="5">p48unnamed</plasmid>
    </source>
</reference>
<dbReference type="PANTHER" id="PTHR42794:SF1">
    <property type="entry name" value="HEMIN IMPORT ATP-BINDING PROTEIN HMUV"/>
    <property type="match status" value="1"/>
</dbReference>
<dbReference type="InterPro" id="IPR003439">
    <property type="entry name" value="ABC_transporter-like_ATP-bd"/>
</dbReference>
<evidence type="ECO:0000256" key="3">
    <source>
        <dbReference type="ARBA" id="ARBA00037066"/>
    </source>
</evidence>
<evidence type="ECO:0000256" key="1">
    <source>
        <dbReference type="ARBA" id="ARBA00022448"/>
    </source>
</evidence>
<proteinExistence type="predicted"/>
<evidence type="ECO:0000256" key="2">
    <source>
        <dbReference type="ARBA" id="ARBA00022967"/>
    </source>
</evidence>
<dbReference type="SUPFAM" id="SSF52540">
    <property type="entry name" value="P-loop containing nucleoside triphosphate hydrolases"/>
    <property type="match status" value="1"/>
</dbReference>
<dbReference type="EMBL" id="POWG01000069">
    <property type="protein sequence ID" value="PNQ94953.1"/>
    <property type="molecule type" value="Genomic_DNA"/>
</dbReference>
<accession>A0A2K1FQY6</accession>